<proteinExistence type="inferred from homology"/>
<evidence type="ECO:0000256" key="11">
    <source>
        <dbReference type="PROSITE-ProRule" id="PRU00042"/>
    </source>
</evidence>
<dbReference type="Pfam" id="PF13894">
    <property type="entry name" value="zf-C2H2_4"/>
    <property type="match status" value="1"/>
</dbReference>
<feature type="domain" description="C2H2-type" evidence="13">
    <location>
        <begin position="211"/>
        <end position="239"/>
    </location>
</feature>
<evidence type="ECO:0000313" key="14">
    <source>
        <dbReference type="EMBL" id="EDX11302.1"/>
    </source>
</evidence>
<dbReference type="SUPFAM" id="SSF57667">
    <property type="entry name" value="beta-beta-alpha zinc fingers"/>
    <property type="match status" value="2"/>
</dbReference>
<evidence type="ECO:0000313" key="15">
    <source>
        <dbReference type="Proteomes" id="UP000000304"/>
    </source>
</evidence>
<evidence type="ECO:0000256" key="12">
    <source>
        <dbReference type="SAM" id="MobiDB-lite"/>
    </source>
</evidence>
<dbReference type="Gene3D" id="3.30.160.60">
    <property type="entry name" value="Classic Zinc Finger"/>
    <property type="match status" value="4"/>
</dbReference>
<evidence type="ECO:0000256" key="10">
    <source>
        <dbReference type="ARBA" id="ARBA00023242"/>
    </source>
</evidence>
<accession>B4QJ85</accession>
<dbReference type="PANTHER" id="PTHR24390">
    <property type="entry name" value="ZINC FINGER PROTEIN"/>
    <property type="match status" value="1"/>
</dbReference>
<keyword evidence="9" id="KW-0804">Transcription</keyword>
<evidence type="ECO:0000256" key="9">
    <source>
        <dbReference type="ARBA" id="ARBA00023163"/>
    </source>
</evidence>
<dbReference type="GO" id="GO:0005634">
    <property type="term" value="C:nucleus"/>
    <property type="evidence" value="ECO:0007669"/>
    <property type="project" value="UniProtKB-SubCell"/>
</dbReference>
<keyword evidence="3" id="KW-0479">Metal-binding</keyword>
<comment type="similarity">
    <text evidence="2">Belongs to the krueppel C2H2-type zinc-finger protein family.</text>
</comment>
<dbReference type="OMA" id="GHMVYFH"/>
<dbReference type="HOGENOM" id="CLU_016212_0_0_1"/>
<evidence type="ECO:0000256" key="6">
    <source>
        <dbReference type="ARBA" id="ARBA00022833"/>
    </source>
</evidence>
<keyword evidence="8" id="KW-0238">DNA-binding</keyword>
<keyword evidence="5 11" id="KW-0863">Zinc-finger</keyword>
<organism evidence="14 15">
    <name type="scientific">Drosophila simulans</name>
    <name type="common">Fruit fly</name>
    <dbReference type="NCBI Taxonomy" id="7240"/>
    <lineage>
        <taxon>Eukaryota</taxon>
        <taxon>Metazoa</taxon>
        <taxon>Ecdysozoa</taxon>
        <taxon>Arthropoda</taxon>
        <taxon>Hexapoda</taxon>
        <taxon>Insecta</taxon>
        <taxon>Pterygota</taxon>
        <taxon>Neoptera</taxon>
        <taxon>Endopterygota</taxon>
        <taxon>Diptera</taxon>
        <taxon>Brachycera</taxon>
        <taxon>Muscomorpha</taxon>
        <taxon>Ephydroidea</taxon>
        <taxon>Drosophilidae</taxon>
        <taxon>Drosophila</taxon>
        <taxon>Sophophora</taxon>
    </lineage>
</organism>
<evidence type="ECO:0000256" key="1">
    <source>
        <dbReference type="ARBA" id="ARBA00004123"/>
    </source>
</evidence>
<dbReference type="OrthoDB" id="6077919at2759"/>
<evidence type="ECO:0000256" key="2">
    <source>
        <dbReference type="ARBA" id="ARBA00006991"/>
    </source>
</evidence>
<keyword evidence="15" id="KW-1185">Reference proteome</keyword>
<dbReference type="FunFam" id="3.30.160.60:FF:001370">
    <property type="entry name" value="Zinc finger protein"/>
    <property type="match status" value="1"/>
</dbReference>
<keyword evidence="6" id="KW-0862">Zinc</keyword>
<evidence type="ECO:0000256" key="3">
    <source>
        <dbReference type="ARBA" id="ARBA00022723"/>
    </source>
</evidence>
<protein>
    <submittedName>
        <fullName evidence="14">GD14917</fullName>
    </submittedName>
</protein>
<dbReference type="Proteomes" id="UP000000304">
    <property type="component" value="Chromosome 3L"/>
</dbReference>
<evidence type="ECO:0000259" key="13">
    <source>
        <dbReference type="PROSITE" id="PS50157"/>
    </source>
</evidence>
<keyword evidence="7" id="KW-0805">Transcription regulation</keyword>
<dbReference type="Pfam" id="PF00096">
    <property type="entry name" value="zf-C2H2"/>
    <property type="match status" value="1"/>
</dbReference>
<dbReference type="EMBL" id="CM000363">
    <property type="protein sequence ID" value="EDX11302.1"/>
    <property type="molecule type" value="Genomic_DNA"/>
</dbReference>
<reference evidence="14 15" key="1">
    <citation type="journal article" date="2007" name="Nature">
        <title>Evolution of genes and genomes on the Drosophila phylogeny.</title>
        <authorList>
            <consortium name="Drosophila 12 Genomes Consortium"/>
            <person name="Clark A.G."/>
            <person name="Eisen M.B."/>
            <person name="Smith D.R."/>
            <person name="Bergman C.M."/>
            <person name="Oliver B."/>
            <person name="Markow T.A."/>
            <person name="Kaufman T.C."/>
            <person name="Kellis M."/>
            <person name="Gelbart W."/>
            <person name="Iyer V.N."/>
            <person name="Pollard D.A."/>
            <person name="Sackton T.B."/>
            <person name="Larracuente A.M."/>
            <person name="Singh N.D."/>
            <person name="Abad J.P."/>
            <person name="Abt D.N."/>
            <person name="Adryan B."/>
            <person name="Aguade M."/>
            <person name="Akashi H."/>
            <person name="Anderson W.W."/>
            <person name="Aquadro C.F."/>
            <person name="Ardell D.H."/>
            <person name="Arguello R."/>
            <person name="Artieri C.G."/>
            <person name="Barbash D.A."/>
            <person name="Barker D."/>
            <person name="Barsanti P."/>
            <person name="Batterham P."/>
            <person name="Batzoglou S."/>
            <person name="Begun D."/>
            <person name="Bhutkar A."/>
            <person name="Blanco E."/>
            <person name="Bosak S.A."/>
            <person name="Bradley R.K."/>
            <person name="Brand A.D."/>
            <person name="Brent M.R."/>
            <person name="Brooks A.N."/>
            <person name="Brown R.H."/>
            <person name="Butlin R.K."/>
            <person name="Caggese C."/>
            <person name="Calvi B.R."/>
            <person name="Bernardo de Carvalho A."/>
            <person name="Caspi A."/>
            <person name="Castrezana S."/>
            <person name="Celniker S.E."/>
            <person name="Chang J.L."/>
            <person name="Chapple C."/>
            <person name="Chatterji S."/>
            <person name="Chinwalla A."/>
            <person name="Civetta A."/>
            <person name="Clifton S.W."/>
            <person name="Comeron J.M."/>
            <person name="Costello J.C."/>
            <person name="Coyne J.A."/>
            <person name="Daub J."/>
            <person name="David R.G."/>
            <person name="Delcher A.L."/>
            <person name="Delehaunty K."/>
            <person name="Do C.B."/>
            <person name="Ebling H."/>
            <person name="Edwards K."/>
            <person name="Eickbush T."/>
            <person name="Evans J.D."/>
            <person name="Filipski A."/>
            <person name="Findeiss S."/>
            <person name="Freyhult E."/>
            <person name="Fulton L."/>
            <person name="Fulton R."/>
            <person name="Garcia A.C."/>
            <person name="Gardiner A."/>
            <person name="Garfield D.A."/>
            <person name="Garvin B.E."/>
            <person name="Gibson G."/>
            <person name="Gilbert D."/>
            <person name="Gnerre S."/>
            <person name="Godfrey J."/>
            <person name="Good R."/>
            <person name="Gotea V."/>
            <person name="Gravely B."/>
            <person name="Greenberg A.J."/>
            <person name="Griffiths-Jones S."/>
            <person name="Gross S."/>
            <person name="Guigo R."/>
            <person name="Gustafson E.A."/>
            <person name="Haerty W."/>
            <person name="Hahn M.W."/>
            <person name="Halligan D.L."/>
            <person name="Halpern A.L."/>
            <person name="Halter G.M."/>
            <person name="Han M.V."/>
            <person name="Heger A."/>
            <person name="Hillier L."/>
            <person name="Hinrichs A.S."/>
            <person name="Holmes I."/>
            <person name="Hoskins R.A."/>
            <person name="Hubisz M.J."/>
            <person name="Hultmark D."/>
            <person name="Huntley M.A."/>
            <person name="Jaffe D.B."/>
            <person name="Jagadeeshan S."/>
            <person name="Jeck W.R."/>
            <person name="Johnson J."/>
            <person name="Jones C.D."/>
            <person name="Jordan W.C."/>
            <person name="Karpen G.H."/>
            <person name="Kataoka E."/>
            <person name="Keightley P.D."/>
            <person name="Kheradpour P."/>
            <person name="Kirkness E.F."/>
            <person name="Koerich L.B."/>
            <person name="Kristiansen K."/>
            <person name="Kudrna D."/>
            <person name="Kulathinal R.J."/>
            <person name="Kumar S."/>
            <person name="Kwok R."/>
            <person name="Lander E."/>
            <person name="Langley C.H."/>
            <person name="Lapoint R."/>
            <person name="Lazzaro B.P."/>
            <person name="Lee S.J."/>
            <person name="Levesque L."/>
            <person name="Li R."/>
            <person name="Lin C.F."/>
            <person name="Lin M.F."/>
            <person name="Lindblad-Toh K."/>
            <person name="Llopart A."/>
            <person name="Long M."/>
            <person name="Low L."/>
            <person name="Lozovsky E."/>
            <person name="Lu J."/>
            <person name="Luo M."/>
            <person name="Machado C.A."/>
            <person name="Makalowski W."/>
            <person name="Marzo M."/>
            <person name="Matsuda M."/>
            <person name="Matzkin L."/>
            <person name="McAllister B."/>
            <person name="McBride C.S."/>
            <person name="McKernan B."/>
            <person name="McKernan K."/>
            <person name="Mendez-Lago M."/>
            <person name="Minx P."/>
            <person name="Mollenhauer M.U."/>
            <person name="Montooth K."/>
            <person name="Mount S.M."/>
            <person name="Mu X."/>
            <person name="Myers E."/>
            <person name="Negre B."/>
            <person name="Newfeld S."/>
            <person name="Nielsen R."/>
            <person name="Noor M.A."/>
            <person name="O'Grady P."/>
            <person name="Pachter L."/>
            <person name="Papaceit M."/>
            <person name="Parisi M.J."/>
            <person name="Parisi M."/>
            <person name="Parts L."/>
            <person name="Pedersen J.S."/>
            <person name="Pesole G."/>
            <person name="Phillippy A.M."/>
            <person name="Ponting C.P."/>
            <person name="Pop M."/>
            <person name="Porcelli D."/>
            <person name="Powell J.R."/>
            <person name="Prohaska S."/>
            <person name="Pruitt K."/>
            <person name="Puig M."/>
            <person name="Quesneville H."/>
            <person name="Ram K.R."/>
            <person name="Rand D."/>
            <person name="Rasmussen M.D."/>
            <person name="Reed L.K."/>
            <person name="Reenan R."/>
            <person name="Reily A."/>
            <person name="Remington K.A."/>
            <person name="Rieger T.T."/>
            <person name="Ritchie M.G."/>
            <person name="Robin C."/>
            <person name="Rogers Y.H."/>
            <person name="Rohde C."/>
            <person name="Rozas J."/>
            <person name="Rubenfield M.J."/>
            <person name="Ruiz A."/>
            <person name="Russo S."/>
            <person name="Salzberg S.L."/>
            <person name="Sanchez-Gracia A."/>
            <person name="Saranga D.J."/>
            <person name="Sato H."/>
            <person name="Schaeffer S.W."/>
            <person name="Schatz M.C."/>
            <person name="Schlenke T."/>
            <person name="Schwartz R."/>
            <person name="Segarra C."/>
            <person name="Singh R.S."/>
            <person name="Sirot L."/>
            <person name="Sirota M."/>
            <person name="Sisneros N.B."/>
            <person name="Smith C.D."/>
            <person name="Smith T.F."/>
            <person name="Spieth J."/>
            <person name="Stage D.E."/>
            <person name="Stark A."/>
            <person name="Stephan W."/>
            <person name="Strausberg R.L."/>
            <person name="Strempel S."/>
            <person name="Sturgill D."/>
            <person name="Sutton G."/>
            <person name="Sutton G.G."/>
            <person name="Tao W."/>
            <person name="Teichmann S."/>
            <person name="Tobari Y.N."/>
            <person name="Tomimura Y."/>
            <person name="Tsolas J.M."/>
            <person name="Valente V.L."/>
            <person name="Venter E."/>
            <person name="Venter J.C."/>
            <person name="Vicario S."/>
            <person name="Vieira F.G."/>
            <person name="Vilella A.J."/>
            <person name="Villasante A."/>
            <person name="Walenz B."/>
            <person name="Wang J."/>
            <person name="Wasserman M."/>
            <person name="Watts T."/>
            <person name="Wilson D."/>
            <person name="Wilson R.K."/>
            <person name="Wing R.A."/>
            <person name="Wolfner M.F."/>
            <person name="Wong A."/>
            <person name="Wong G.K."/>
            <person name="Wu C.I."/>
            <person name="Wu G."/>
            <person name="Yamamoto D."/>
            <person name="Yang H.P."/>
            <person name="Yang S.P."/>
            <person name="Yorke J.A."/>
            <person name="Yoshida K."/>
            <person name="Zdobnov E."/>
            <person name="Zhang P."/>
            <person name="Zhang Y."/>
            <person name="Zimin A.V."/>
            <person name="Baldwin J."/>
            <person name="Abdouelleil A."/>
            <person name="Abdulkadir J."/>
            <person name="Abebe A."/>
            <person name="Abera B."/>
            <person name="Abreu J."/>
            <person name="Acer S.C."/>
            <person name="Aftuck L."/>
            <person name="Alexander A."/>
            <person name="An P."/>
            <person name="Anderson E."/>
            <person name="Anderson S."/>
            <person name="Arachi H."/>
            <person name="Azer M."/>
            <person name="Bachantsang P."/>
            <person name="Barry A."/>
            <person name="Bayul T."/>
            <person name="Berlin A."/>
            <person name="Bessette D."/>
            <person name="Bloom T."/>
            <person name="Blye J."/>
            <person name="Boguslavskiy L."/>
            <person name="Bonnet C."/>
            <person name="Boukhgalter B."/>
            <person name="Bourzgui I."/>
            <person name="Brown A."/>
            <person name="Cahill P."/>
            <person name="Channer S."/>
            <person name="Cheshatsang Y."/>
            <person name="Chuda L."/>
            <person name="Citroen M."/>
            <person name="Collymore A."/>
            <person name="Cooke P."/>
            <person name="Costello M."/>
            <person name="D'Aco K."/>
            <person name="Daza R."/>
            <person name="De Haan G."/>
            <person name="DeGray S."/>
            <person name="DeMaso C."/>
            <person name="Dhargay N."/>
            <person name="Dooley K."/>
            <person name="Dooley E."/>
            <person name="Doricent M."/>
            <person name="Dorje P."/>
            <person name="Dorjee K."/>
            <person name="Dupes A."/>
            <person name="Elong R."/>
            <person name="Falk J."/>
            <person name="Farina A."/>
            <person name="Faro S."/>
            <person name="Ferguson D."/>
            <person name="Fisher S."/>
            <person name="Foley C.D."/>
            <person name="Franke A."/>
            <person name="Friedrich D."/>
            <person name="Gadbois L."/>
            <person name="Gearin G."/>
            <person name="Gearin C.R."/>
            <person name="Giannoukos G."/>
            <person name="Goode T."/>
            <person name="Graham J."/>
            <person name="Grandbois E."/>
            <person name="Grewal S."/>
            <person name="Gyaltsen K."/>
            <person name="Hafez N."/>
            <person name="Hagos B."/>
            <person name="Hall J."/>
            <person name="Henson C."/>
            <person name="Hollinger A."/>
            <person name="Honan T."/>
            <person name="Huard M.D."/>
            <person name="Hughes L."/>
            <person name="Hurhula B."/>
            <person name="Husby M.E."/>
            <person name="Kamat A."/>
            <person name="Kanga B."/>
            <person name="Kashin S."/>
            <person name="Khazanovich D."/>
            <person name="Kisner P."/>
            <person name="Lance K."/>
            <person name="Lara M."/>
            <person name="Lee W."/>
            <person name="Lennon N."/>
            <person name="Letendre F."/>
            <person name="LeVine R."/>
            <person name="Lipovsky A."/>
            <person name="Liu X."/>
            <person name="Liu J."/>
            <person name="Liu S."/>
            <person name="Lokyitsang T."/>
            <person name="Lokyitsang Y."/>
            <person name="Lubonja R."/>
            <person name="Lui A."/>
            <person name="MacDonald P."/>
            <person name="Magnisalis V."/>
            <person name="Maru K."/>
            <person name="Matthews C."/>
            <person name="McCusker W."/>
            <person name="McDonough S."/>
            <person name="Mehta T."/>
            <person name="Meldrim J."/>
            <person name="Meneus L."/>
            <person name="Mihai O."/>
            <person name="Mihalev A."/>
            <person name="Mihova T."/>
            <person name="Mittelman R."/>
            <person name="Mlenga V."/>
            <person name="Montmayeur A."/>
            <person name="Mulrain L."/>
            <person name="Navidi A."/>
            <person name="Naylor J."/>
            <person name="Negash T."/>
            <person name="Nguyen T."/>
            <person name="Nguyen N."/>
            <person name="Nicol R."/>
            <person name="Norbu C."/>
            <person name="Norbu N."/>
            <person name="Novod N."/>
            <person name="O'Neill B."/>
            <person name="Osman S."/>
            <person name="Markiewicz E."/>
            <person name="Oyono O.L."/>
            <person name="Patti C."/>
            <person name="Phunkhang P."/>
            <person name="Pierre F."/>
            <person name="Priest M."/>
            <person name="Raghuraman S."/>
            <person name="Rege F."/>
            <person name="Reyes R."/>
            <person name="Rise C."/>
            <person name="Rogov P."/>
            <person name="Ross K."/>
            <person name="Ryan E."/>
            <person name="Settipalli S."/>
            <person name="Shea T."/>
            <person name="Sherpa N."/>
            <person name="Shi L."/>
            <person name="Shih D."/>
            <person name="Sparrow T."/>
            <person name="Spaulding J."/>
            <person name="Stalker J."/>
            <person name="Stange-Thomann N."/>
            <person name="Stavropoulos S."/>
            <person name="Stone C."/>
            <person name="Strader C."/>
            <person name="Tesfaye S."/>
            <person name="Thomson T."/>
            <person name="Thoulutsang Y."/>
            <person name="Thoulutsang D."/>
            <person name="Topham K."/>
            <person name="Topping I."/>
            <person name="Tsamla T."/>
            <person name="Vassiliev H."/>
            <person name="Vo A."/>
            <person name="Wangchuk T."/>
            <person name="Wangdi T."/>
            <person name="Weiand M."/>
            <person name="Wilkinson J."/>
            <person name="Wilson A."/>
            <person name="Yadav S."/>
            <person name="Young G."/>
            <person name="Yu Q."/>
            <person name="Zembek L."/>
            <person name="Zhong D."/>
            <person name="Zimmer A."/>
            <person name="Zwirko Z."/>
            <person name="Jaffe D.B."/>
            <person name="Alvarez P."/>
            <person name="Brockman W."/>
            <person name="Butler J."/>
            <person name="Chin C."/>
            <person name="Gnerre S."/>
            <person name="Grabherr M."/>
            <person name="Kleber M."/>
            <person name="Mauceli E."/>
            <person name="MacCallum I."/>
        </authorList>
    </citation>
    <scope>NUCLEOTIDE SEQUENCE [LARGE SCALE GENOMIC DNA]</scope>
    <source>
        <strain evidence="15">white501</strain>
    </source>
</reference>
<evidence type="ECO:0000256" key="7">
    <source>
        <dbReference type="ARBA" id="ARBA00023015"/>
    </source>
</evidence>
<feature type="domain" description="C2H2-type" evidence="13">
    <location>
        <begin position="240"/>
        <end position="267"/>
    </location>
</feature>
<dbReference type="GO" id="GO:0006357">
    <property type="term" value="P:regulation of transcription by RNA polymerase II"/>
    <property type="evidence" value="ECO:0007669"/>
    <property type="project" value="TreeGrafter"/>
</dbReference>
<dbReference type="PANTHER" id="PTHR24390:SF159">
    <property type="entry name" value="GROWTH FACTOR INDEPENDENT 1 TRANSCRIPTIONAL REPRESSOR"/>
    <property type="match status" value="1"/>
</dbReference>
<dbReference type="AlphaFoldDB" id="B4QJ85"/>
<dbReference type="InterPro" id="IPR013087">
    <property type="entry name" value="Znf_C2H2_type"/>
</dbReference>
<evidence type="ECO:0000256" key="4">
    <source>
        <dbReference type="ARBA" id="ARBA00022737"/>
    </source>
</evidence>
<gene>
    <name evidence="14" type="primary">Dsim\GD14917</name>
    <name evidence="14" type="ORF">Dsim_GD14917</name>
</gene>
<comment type="subcellular location">
    <subcellularLocation>
        <location evidence="1">Nucleus</location>
    </subcellularLocation>
</comment>
<keyword evidence="10" id="KW-0539">Nucleus</keyword>
<keyword evidence="4" id="KW-0677">Repeat</keyword>
<dbReference type="GO" id="GO:0000978">
    <property type="term" value="F:RNA polymerase II cis-regulatory region sequence-specific DNA binding"/>
    <property type="evidence" value="ECO:0007669"/>
    <property type="project" value="TreeGrafter"/>
</dbReference>
<name>B4QJ85_DROSI</name>
<dbReference type="PROSITE" id="PS50157">
    <property type="entry name" value="ZINC_FINGER_C2H2_2"/>
    <property type="match status" value="2"/>
</dbReference>
<dbReference type="InterPro" id="IPR036236">
    <property type="entry name" value="Znf_C2H2_sf"/>
</dbReference>
<sequence>MENSARIVYVCILCLRQYDLQEDLRGHLVYFHGYEPISTPSNQDNDKVVERSEDSEPPACELQPMPFKDFRLVLRANMLEPCSFGKECPFKFQDATRMELHSSCHKGGSFSCCECGMELPNWRRCSAHLWKAHQLDVDLLECPVNECNYKSPISALVWRHMQVHKKWRPRVLRSLAAVQRRKKLKEQSAEMAAQPAALPPSSKKNKYYAEKTCEICNRKFVNGKTLSKHVKTVHNKIKPFICNVCGKKTARKASLIIHMRQHTGEKPLQCGECKFSTRDPSVLHKHRQRHDSQDTRSSLKCSQCEYFCIQANALKRHMRLNHAEAYRDLCCDICSFSSINAERLQAHKQDHRQGLITNCEDSMDARASGFKYPRKVGDKNGEISADCFMPLESVDSLPHEPALDTGGVTIPAPPSEDTQFPTYLKD</sequence>
<dbReference type="SMART" id="SM00355">
    <property type="entry name" value="ZnF_C2H2"/>
    <property type="match status" value="9"/>
</dbReference>
<dbReference type="PROSITE" id="PS00028">
    <property type="entry name" value="ZINC_FINGER_C2H2_1"/>
    <property type="match status" value="3"/>
</dbReference>
<dbReference type="GO" id="GO:0008270">
    <property type="term" value="F:zinc ion binding"/>
    <property type="evidence" value="ECO:0007669"/>
    <property type="project" value="UniProtKB-KW"/>
</dbReference>
<evidence type="ECO:0000256" key="5">
    <source>
        <dbReference type="ARBA" id="ARBA00022771"/>
    </source>
</evidence>
<dbReference type="GO" id="GO:0003700">
    <property type="term" value="F:DNA-binding transcription factor activity"/>
    <property type="evidence" value="ECO:0007669"/>
    <property type="project" value="TreeGrafter"/>
</dbReference>
<dbReference type="PhylomeDB" id="B4QJ85"/>
<feature type="region of interest" description="Disordered" evidence="12">
    <location>
        <begin position="399"/>
        <end position="426"/>
    </location>
</feature>
<evidence type="ECO:0000256" key="8">
    <source>
        <dbReference type="ARBA" id="ARBA00023125"/>
    </source>
</evidence>
<feature type="compositionally biased region" description="Polar residues" evidence="12">
    <location>
        <begin position="416"/>
        <end position="426"/>
    </location>
</feature>
<dbReference type="SMR" id="B4QJ85"/>